<dbReference type="GO" id="GO:0016740">
    <property type="term" value="F:transferase activity"/>
    <property type="evidence" value="ECO:0007669"/>
    <property type="project" value="UniProtKB-KW"/>
</dbReference>
<feature type="domain" description="Aminotransferase class I/classII large" evidence="4">
    <location>
        <begin position="17"/>
        <end position="247"/>
    </location>
</feature>
<dbReference type="Gene3D" id="3.40.640.10">
    <property type="entry name" value="Type I PLP-dependent aspartate aminotransferase-like (Major domain)"/>
    <property type="match status" value="1"/>
</dbReference>
<comment type="cofactor">
    <cofactor evidence="1">
        <name>pyridoxal 5'-phosphate</name>
        <dbReference type="ChEBI" id="CHEBI:597326"/>
    </cofactor>
</comment>
<feature type="non-terminal residue" evidence="5">
    <location>
        <position position="1"/>
    </location>
</feature>
<dbReference type="InterPro" id="IPR015421">
    <property type="entry name" value="PyrdxlP-dep_Trfase_major"/>
</dbReference>
<dbReference type="AlphaFoldDB" id="X1NYC7"/>
<dbReference type="InterPro" id="IPR001917">
    <property type="entry name" value="Aminotrans_II_pyridoxalP_BS"/>
</dbReference>
<comment type="caution">
    <text evidence="5">The sequence shown here is derived from an EMBL/GenBank/DDBJ whole genome shotgun (WGS) entry which is preliminary data.</text>
</comment>
<evidence type="ECO:0000256" key="2">
    <source>
        <dbReference type="ARBA" id="ARBA00022679"/>
    </source>
</evidence>
<keyword evidence="2" id="KW-0808">Transferase</keyword>
<proteinExistence type="predicted"/>
<organism evidence="5">
    <name type="scientific">marine sediment metagenome</name>
    <dbReference type="NCBI Taxonomy" id="412755"/>
    <lineage>
        <taxon>unclassified sequences</taxon>
        <taxon>metagenomes</taxon>
        <taxon>ecological metagenomes</taxon>
    </lineage>
</organism>
<gene>
    <name evidence="5" type="ORF">S06H3_49445</name>
</gene>
<dbReference type="PROSITE" id="PS00599">
    <property type="entry name" value="AA_TRANSFER_CLASS_2"/>
    <property type="match status" value="1"/>
</dbReference>
<feature type="non-terminal residue" evidence="5">
    <location>
        <position position="254"/>
    </location>
</feature>
<dbReference type="EMBL" id="BARV01031221">
    <property type="protein sequence ID" value="GAI35221.1"/>
    <property type="molecule type" value="Genomic_DNA"/>
</dbReference>
<evidence type="ECO:0000259" key="4">
    <source>
        <dbReference type="Pfam" id="PF00155"/>
    </source>
</evidence>
<sequence length="254" mass="27877">PILDTVPGPRMVFQGKECVMWSINSYLGLAGNEEVKAVARKALEEYSTSGPMGSRLMTGNSTRHIALEEALADYCEKDAAVLFNYGYLGVLGTLASLVEKKDTIIIDKLSHSSMIDGTHLSRGNYRVFQHNDMNDLEKQLKKVNENRKGGVLVVTEGVFGMEGDLADLPGICALKDKYEARLFIDDAHGFGVMGKNGQGTASYYGVQDKVDIYFGTFAKAFASIGGVSAAKKNVCEWILYNARTQVFCQESFPW</sequence>
<accession>X1NYC7</accession>
<dbReference type="PANTHER" id="PTHR13693:SF3">
    <property type="entry name" value="LD36009P"/>
    <property type="match status" value="1"/>
</dbReference>
<dbReference type="Pfam" id="PF00155">
    <property type="entry name" value="Aminotran_1_2"/>
    <property type="match status" value="1"/>
</dbReference>
<dbReference type="InterPro" id="IPR050087">
    <property type="entry name" value="AON_synthase_class-II"/>
</dbReference>
<evidence type="ECO:0000256" key="3">
    <source>
        <dbReference type="ARBA" id="ARBA00022898"/>
    </source>
</evidence>
<keyword evidence="3" id="KW-0663">Pyridoxal phosphate</keyword>
<dbReference type="SUPFAM" id="SSF53383">
    <property type="entry name" value="PLP-dependent transferases"/>
    <property type="match status" value="1"/>
</dbReference>
<dbReference type="GO" id="GO:0030170">
    <property type="term" value="F:pyridoxal phosphate binding"/>
    <property type="evidence" value="ECO:0007669"/>
    <property type="project" value="InterPro"/>
</dbReference>
<dbReference type="InterPro" id="IPR004839">
    <property type="entry name" value="Aminotransferase_I/II_large"/>
</dbReference>
<reference evidence="5" key="1">
    <citation type="journal article" date="2014" name="Front. Microbiol.">
        <title>High frequency of phylogenetically diverse reductive dehalogenase-homologous genes in deep subseafloor sedimentary metagenomes.</title>
        <authorList>
            <person name="Kawai M."/>
            <person name="Futagami T."/>
            <person name="Toyoda A."/>
            <person name="Takaki Y."/>
            <person name="Nishi S."/>
            <person name="Hori S."/>
            <person name="Arai W."/>
            <person name="Tsubouchi T."/>
            <person name="Morono Y."/>
            <person name="Uchiyama I."/>
            <person name="Ito T."/>
            <person name="Fujiyama A."/>
            <person name="Inagaki F."/>
            <person name="Takami H."/>
        </authorList>
    </citation>
    <scope>NUCLEOTIDE SEQUENCE</scope>
    <source>
        <strain evidence="5">Expedition CK06-06</strain>
    </source>
</reference>
<evidence type="ECO:0000256" key="1">
    <source>
        <dbReference type="ARBA" id="ARBA00001933"/>
    </source>
</evidence>
<name>X1NYC7_9ZZZZ</name>
<dbReference type="PANTHER" id="PTHR13693">
    <property type="entry name" value="CLASS II AMINOTRANSFERASE/8-AMINO-7-OXONONANOATE SYNTHASE"/>
    <property type="match status" value="1"/>
</dbReference>
<protein>
    <recommendedName>
        <fullName evidence="4">Aminotransferase class I/classII large domain-containing protein</fullName>
    </recommendedName>
</protein>
<evidence type="ECO:0000313" key="5">
    <source>
        <dbReference type="EMBL" id="GAI35221.1"/>
    </source>
</evidence>
<dbReference type="InterPro" id="IPR015424">
    <property type="entry name" value="PyrdxlP-dep_Trfase"/>
</dbReference>